<sequence>MKIAILDDYQDVVKTLDCFSLLKKHQVKILTKTYSEVELIDKLKDVQALVLIRERTTITKNLLLNLPNLKVISQTGKISNHLNLKLCEEYKISVLEGVGSSIAPAELCWALIMNSSRNILQYSNNLSNNIWQSSNSFGLGKVLNNQRIGIWGYGKIGQQIAKYAKAFNMQVVVYGSKTSQLKAKEDGFESVGCKKEFFSSCDIITLHLKLTQETFECVKKEDLELMKADSLFVNISRAALVEKNALFNELNNNKTKRAIVDVFDIEPATIENEPLLSLENVLCTPHLGYVEKSNYELYFKAAFENLLEYIKS</sequence>
<evidence type="ECO:0000259" key="6">
    <source>
        <dbReference type="Pfam" id="PF02826"/>
    </source>
</evidence>
<dbReference type="RefSeq" id="WP_114843179.1">
    <property type="nucleotide sequence ID" value="NZ_CP031219.1"/>
</dbReference>
<gene>
    <name evidence="7" type="ORF">CP985_12135</name>
</gene>
<feature type="domain" description="D-isomer specific 2-hydroxyacid dehydrogenase catalytic" evidence="5">
    <location>
        <begin position="20"/>
        <end position="311"/>
    </location>
</feature>
<evidence type="ECO:0000256" key="1">
    <source>
        <dbReference type="ARBA" id="ARBA00005854"/>
    </source>
</evidence>
<dbReference type="Gene3D" id="3.40.50.720">
    <property type="entry name" value="NAD(P)-binding Rossmann-like Domain"/>
    <property type="match status" value="2"/>
</dbReference>
<protein>
    <submittedName>
        <fullName evidence="7">3-phosphoglycerate dehydrogenase</fullName>
    </submittedName>
</protein>
<dbReference type="GO" id="GO:0016616">
    <property type="term" value="F:oxidoreductase activity, acting on the CH-OH group of donors, NAD or NADP as acceptor"/>
    <property type="evidence" value="ECO:0007669"/>
    <property type="project" value="InterPro"/>
</dbReference>
<name>A0AAX2AGY6_9BACT</name>
<accession>A0AAX2AGY6</accession>
<dbReference type="InterPro" id="IPR006140">
    <property type="entry name" value="D-isomer_DH_NAD-bd"/>
</dbReference>
<dbReference type="Proteomes" id="UP000290092">
    <property type="component" value="Unassembled WGS sequence"/>
</dbReference>
<evidence type="ECO:0000256" key="3">
    <source>
        <dbReference type="ARBA" id="ARBA00023027"/>
    </source>
</evidence>
<evidence type="ECO:0000313" key="7">
    <source>
        <dbReference type="EMBL" id="RXK14756.1"/>
    </source>
</evidence>
<evidence type="ECO:0000256" key="2">
    <source>
        <dbReference type="ARBA" id="ARBA00023002"/>
    </source>
</evidence>
<dbReference type="Pfam" id="PF02826">
    <property type="entry name" value="2-Hacid_dh_C"/>
    <property type="match status" value="1"/>
</dbReference>
<dbReference type="InterPro" id="IPR006139">
    <property type="entry name" value="D-isomer_2_OHA_DH_cat_dom"/>
</dbReference>
<proteinExistence type="inferred from homology"/>
<dbReference type="CDD" id="cd12169">
    <property type="entry name" value="PGDH_like_1"/>
    <property type="match status" value="1"/>
</dbReference>
<reference evidence="7 8" key="1">
    <citation type="submission" date="2017-09" db="EMBL/GenBank/DDBJ databases">
        <title>Genomics of the genus Arcobacter.</title>
        <authorList>
            <person name="Perez-Cataluna A."/>
            <person name="Figueras M.J."/>
            <person name="Salas-Masso N."/>
        </authorList>
    </citation>
    <scope>NUCLEOTIDE SEQUENCE [LARGE SCALE GENOMIC DNA]</scope>
    <source>
        <strain evidence="7 8">CECT 7386</strain>
    </source>
</reference>
<dbReference type="SUPFAM" id="SSF51735">
    <property type="entry name" value="NAD(P)-binding Rossmann-fold domains"/>
    <property type="match status" value="1"/>
</dbReference>
<dbReference type="AlphaFoldDB" id="A0AAX2AGY6"/>
<dbReference type="PANTHER" id="PTHR42789:SF1">
    <property type="entry name" value="D-ISOMER SPECIFIC 2-HYDROXYACID DEHYDROGENASE FAMILY PROTEIN (AFU_ORTHOLOGUE AFUA_6G10090)"/>
    <property type="match status" value="1"/>
</dbReference>
<dbReference type="Pfam" id="PF00389">
    <property type="entry name" value="2-Hacid_dh"/>
    <property type="match status" value="1"/>
</dbReference>
<dbReference type="InterPro" id="IPR036291">
    <property type="entry name" value="NAD(P)-bd_dom_sf"/>
</dbReference>
<dbReference type="KEGG" id="amyt:AMYT_1840"/>
<dbReference type="GO" id="GO:0051287">
    <property type="term" value="F:NAD binding"/>
    <property type="evidence" value="ECO:0007669"/>
    <property type="project" value="InterPro"/>
</dbReference>
<dbReference type="EMBL" id="NXID01000053">
    <property type="protein sequence ID" value="RXK14756.1"/>
    <property type="molecule type" value="Genomic_DNA"/>
</dbReference>
<comment type="caution">
    <text evidence="7">The sequence shown here is derived from an EMBL/GenBank/DDBJ whole genome shotgun (WGS) entry which is preliminary data.</text>
</comment>
<organism evidence="7 8">
    <name type="scientific">Malaciobacter mytili LMG 24559</name>
    <dbReference type="NCBI Taxonomy" id="1032238"/>
    <lineage>
        <taxon>Bacteria</taxon>
        <taxon>Pseudomonadati</taxon>
        <taxon>Campylobacterota</taxon>
        <taxon>Epsilonproteobacteria</taxon>
        <taxon>Campylobacterales</taxon>
        <taxon>Arcobacteraceae</taxon>
        <taxon>Malaciobacter</taxon>
    </lineage>
</organism>
<dbReference type="SUPFAM" id="SSF52283">
    <property type="entry name" value="Formate/glycerate dehydrogenase catalytic domain-like"/>
    <property type="match status" value="1"/>
</dbReference>
<evidence type="ECO:0000256" key="4">
    <source>
        <dbReference type="RuleBase" id="RU003719"/>
    </source>
</evidence>
<feature type="domain" description="D-isomer specific 2-hydroxyacid dehydrogenase NAD-binding" evidence="6">
    <location>
        <begin position="110"/>
        <end position="288"/>
    </location>
</feature>
<comment type="similarity">
    <text evidence="1 4">Belongs to the D-isomer specific 2-hydroxyacid dehydrogenase family.</text>
</comment>
<evidence type="ECO:0000313" key="8">
    <source>
        <dbReference type="Proteomes" id="UP000290092"/>
    </source>
</evidence>
<keyword evidence="2 4" id="KW-0560">Oxidoreductase</keyword>
<dbReference type="InterPro" id="IPR050857">
    <property type="entry name" value="D-2-hydroxyacid_DH"/>
</dbReference>
<keyword evidence="3" id="KW-0520">NAD</keyword>
<keyword evidence="8" id="KW-1185">Reference proteome</keyword>
<evidence type="ECO:0000259" key="5">
    <source>
        <dbReference type="Pfam" id="PF00389"/>
    </source>
</evidence>
<dbReference type="PANTHER" id="PTHR42789">
    <property type="entry name" value="D-ISOMER SPECIFIC 2-HYDROXYACID DEHYDROGENASE FAMILY PROTEIN (AFU_ORTHOLOGUE AFUA_6G10090)"/>
    <property type="match status" value="1"/>
</dbReference>